<gene>
    <name evidence="4" type="ORF">AYI70_g5458</name>
</gene>
<dbReference type="AlphaFoldDB" id="A0A1R1XUD7"/>
<accession>A0A1R1XUD7</accession>
<feature type="region of interest" description="Disordered" evidence="2">
    <location>
        <begin position="538"/>
        <end position="559"/>
    </location>
</feature>
<dbReference type="CDD" id="cd00303">
    <property type="entry name" value="retropepsin_like"/>
    <property type="match status" value="1"/>
</dbReference>
<dbReference type="STRING" id="133412.A0A1R1XUD7"/>
<dbReference type="SUPFAM" id="SSF50630">
    <property type="entry name" value="Acid proteases"/>
    <property type="match status" value="1"/>
</dbReference>
<dbReference type="InterPro" id="IPR005162">
    <property type="entry name" value="Retrotrans_gag_dom"/>
</dbReference>
<dbReference type="InterPro" id="IPR021109">
    <property type="entry name" value="Peptidase_aspartic_dom_sf"/>
</dbReference>
<reference evidence="4 5" key="1">
    <citation type="submission" date="2017-01" db="EMBL/GenBank/DDBJ databases">
        <authorList>
            <person name="Mah S.A."/>
            <person name="Swanson W.J."/>
            <person name="Moy G.W."/>
            <person name="Vacquier V.D."/>
        </authorList>
    </citation>
    <scope>NUCLEOTIDE SEQUENCE [LARGE SCALE GENOMIC DNA]</scope>
    <source>
        <strain evidence="4 5">GSMNP</strain>
    </source>
</reference>
<dbReference type="Pfam" id="PF03732">
    <property type="entry name" value="Retrotrans_gag"/>
    <property type="match status" value="1"/>
</dbReference>
<feature type="region of interest" description="Disordered" evidence="2">
    <location>
        <begin position="495"/>
        <end position="522"/>
    </location>
</feature>
<protein>
    <submittedName>
        <fullName evidence="4">Retrotransposon-derived protein PEG10</fullName>
    </submittedName>
</protein>
<dbReference type="OrthoDB" id="128646at2759"/>
<dbReference type="Gene3D" id="2.40.70.10">
    <property type="entry name" value="Acid Proteases"/>
    <property type="match status" value="1"/>
</dbReference>
<dbReference type="InterPro" id="IPR036875">
    <property type="entry name" value="Znf_CCHC_sf"/>
</dbReference>
<dbReference type="EMBL" id="LSSN01001804">
    <property type="protein sequence ID" value="OMJ18251.1"/>
    <property type="molecule type" value="Genomic_DNA"/>
</dbReference>
<feature type="region of interest" description="Disordered" evidence="2">
    <location>
        <begin position="1"/>
        <end position="31"/>
    </location>
</feature>
<name>A0A1R1XUD7_9FUNG</name>
<feature type="compositionally biased region" description="Acidic residues" evidence="2">
    <location>
        <begin position="508"/>
        <end position="520"/>
    </location>
</feature>
<keyword evidence="1" id="KW-0863">Zinc-finger</keyword>
<evidence type="ECO:0000313" key="5">
    <source>
        <dbReference type="Proteomes" id="UP000187283"/>
    </source>
</evidence>
<organism evidence="4 5">
    <name type="scientific">Smittium culicis</name>
    <dbReference type="NCBI Taxonomy" id="133412"/>
    <lineage>
        <taxon>Eukaryota</taxon>
        <taxon>Fungi</taxon>
        <taxon>Fungi incertae sedis</taxon>
        <taxon>Zoopagomycota</taxon>
        <taxon>Kickxellomycotina</taxon>
        <taxon>Harpellomycetes</taxon>
        <taxon>Harpellales</taxon>
        <taxon>Legeriomycetaceae</taxon>
        <taxon>Smittium</taxon>
    </lineage>
</organism>
<feature type="region of interest" description="Disordered" evidence="2">
    <location>
        <begin position="279"/>
        <end position="300"/>
    </location>
</feature>
<comment type="caution">
    <text evidence="4">The sequence shown here is derived from an EMBL/GenBank/DDBJ whole genome shotgun (WGS) entry which is preliminary data.</text>
</comment>
<evidence type="ECO:0000259" key="3">
    <source>
        <dbReference type="PROSITE" id="PS50158"/>
    </source>
</evidence>
<evidence type="ECO:0000256" key="2">
    <source>
        <dbReference type="SAM" id="MobiDB-lite"/>
    </source>
</evidence>
<keyword evidence="1" id="KW-0862">Zinc</keyword>
<dbReference type="GO" id="GO:0008270">
    <property type="term" value="F:zinc ion binding"/>
    <property type="evidence" value="ECO:0007669"/>
    <property type="project" value="UniProtKB-KW"/>
</dbReference>
<feature type="non-terminal residue" evidence="4">
    <location>
        <position position="559"/>
    </location>
</feature>
<keyword evidence="1" id="KW-0479">Metal-binding</keyword>
<keyword evidence="5" id="KW-1185">Reference proteome</keyword>
<dbReference type="InterPro" id="IPR001878">
    <property type="entry name" value="Znf_CCHC"/>
</dbReference>
<evidence type="ECO:0000256" key="1">
    <source>
        <dbReference type="PROSITE-ProRule" id="PRU00047"/>
    </source>
</evidence>
<dbReference type="GO" id="GO:0003676">
    <property type="term" value="F:nucleic acid binding"/>
    <property type="evidence" value="ECO:0007669"/>
    <property type="project" value="InterPro"/>
</dbReference>
<dbReference type="SUPFAM" id="SSF57756">
    <property type="entry name" value="Retrovirus zinc finger-like domains"/>
    <property type="match status" value="1"/>
</dbReference>
<dbReference type="PANTHER" id="PTHR15503">
    <property type="entry name" value="LDOC1 RELATED"/>
    <property type="match status" value="1"/>
</dbReference>
<feature type="compositionally biased region" description="Low complexity" evidence="2">
    <location>
        <begin position="285"/>
        <end position="296"/>
    </location>
</feature>
<feature type="domain" description="CCHC-type" evidence="3">
    <location>
        <begin position="332"/>
        <end position="347"/>
    </location>
</feature>
<dbReference type="InterPro" id="IPR032567">
    <property type="entry name" value="RTL1-rel"/>
</dbReference>
<sequence length="559" mass="62949">MPPKPRPFFPENTPDTSIEAANEMDQAPETTMSPEQEYIEAQIRLQVQSQVQAQMQAYIQSQSLAQAQAQIQNQAQNLVPPLSQNPFQLTQSSLTDSIKLPDAAKFDGKVSEYNAFISSMEMFFWGSPDTFAADKNKILFIGSHLQGTASTWFRSLLASNSPCLVDFELFMNEFRNNFSDPSHSIKVRGQIRNCKQGSRSASAYAAEFRALARESGFDKVALVDQFLRGLNQKIMQYLIVMDIPESLEENIQLAVRIDNRLCTMNLIYDNKSDVPSLNPFRSKNNHSFSSTTTSNSQHQEPTVYMEIDAMTSRPRGPLSEKEKARRYELGLCLYCGGSGHIALDCTKRKFPGKARTQHRFIFPIKLYSKTAKSFVKTNCLVDSGATDNFIDKKFAECHLKTPSNSKEPIHIESIDGSSLTNLPINTIYEDVNIIFDEIFNDNISLYPINSPNTAIILGLPWLTKNNPKIDWINRTFEFKKEINAIFGVLSEEEVQSSDKESTNTEYILDSESEPESEACDTDQFFDATPNLTEIAVEDIADDQSTEPPNNNVEILTGKE</sequence>
<evidence type="ECO:0000313" key="4">
    <source>
        <dbReference type="EMBL" id="OMJ18251.1"/>
    </source>
</evidence>
<dbReference type="PROSITE" id="PS50158">
    <property type="entry name" value="ZF_CCHC"/>
    <property type="match status" value="1"/>
</dbReference>
<dbReference type="PANTHER" id="PTHR15503:SF22">
    <property type="entry name" value="TRANSPOSON TY3-I GAG POLYPROTEIN"/>
    <property type="match status" value="1"/>
</dbReference>
<dbReference type="Proteomes" id="UP000187283">
    <property type="component" value="Unassembled WGS sequence"/>
</dbReference>
<dbReference type="Pfam" id="PF08284">
    <property type="entry name" value="RVP_2"/>
    <property type="match status" value="1"/>
</dbReference>
<proteinExistence type="predicted"/>